<sequence length="430" mass="46839">MKIVLPPLAPRARVWVALSGGLDSTALLHLLHESGVPNLRAVHVHHGLQAAADGWARQVRGQCRALDVPLSVRRVRVDPRHGGGPEAAAREARYAAFAAMLKAGDLLATAHHRDDQAETVLLRALRGTGIAGLAAMPVLAAFGAGRLWRPLLDQPRAELHRFAERRGLQWIDDPHNQDARYARSYLRTELMPRLGAHWPQAAASLARLAQRAADAEALVAALASQDLLALRVGDGWSVAGLLALDRVRRRNALYHAWVAMGWPAPAEARLARLDEEILRARGDAQPLLRHESGEVRRFRDVLHFLPHLPPVPDQVLAWPARRRALTLPAGLGELRLSRPSPLPLQVGFARGGERLKPAAGRHSRSLKQLCQEAGIPPWVRVRMPLLLAGDELLAIAGYWRSAKAVELGLDPEWQTTLAGAGSTGFSGKTG</sequence>
<dbReference type="GO" id="GO:0032267">
    <property type="term" value="F:tRNA(Ile)-lysidine synthase activity"/>
    <property type="evidence" value="ECO:0007669"/>
    <property type="project" value="UniProtKB-EC"/>
</dbReference>
<dbReference type="AlphaFoldDB" id="A0A6M2BLN6"/>
<evidence type="ECO:0000259" key="9">
    <source>
        <dbReference type="SMART" id="SM00977"/>
    </source>
</evidence>
<keyword evidence="6 8" id="KW-0067">ATP-binding</keyword>
<evidence type="ECO:0000256" key="8">
    <source>
        <dbReference type="HAMAP-Rule" id="MF_01161"/>
    </source>
</evidence>
<evidence type="ECO:0000313" key="10">
    <source>
        <dbReference type="EMBL" id="NGY03546.1"/>
    </source>
</evidence>
<comment type="similarity">
    <text evidence="8">Belongs to the tRNA(Ile)-lysidine synthase family.</text>
</comment>
<name>A0A6M2BLN6_9GAMM</name>
<dbReference type="Pfam" id="PF01171">
    <property type="entry name" value="ATP_bind_3"/>
    <property type="match status" value="1"/>
</dbReference>
<dbReference type="GO" id="GO:0005524">
    <property type="term" value="F:ATP binding"/>
    <property type="evidence" value="ECO:0007669"/>
    <property type="project" value="UniProtKB-UniRule"/>
</dbReference>
<dbReference type="CDD" id="cd01992">
    <property type="entry name" value="TilS_N"/>
    <property type="match status" value="1"/>
</dbReference>
<evidence type="ECO:0000256" key="2">
    <source>
        <dbReference type="ARBA" id="ARBA00022490"/>
    </source>
</evidence>
<feature type="binding site" evidence="8">
    <location>
        <begin position="19"/>
        <end position="24"/>
    </location>
    <ligand>
        <name>ATP</name>
        <dbReference type="ChEBI" id="CHEBI:30616"/>
    </ligand>
</feature>
<accession>A0A6M2BLN6</accession>
<keyword evidence="2 8" id="KW-0963">Cytoplasm</keyword>
<comment type="catalytic activity">
    <reaction evidence="7 8">
        <text>cytidine(34) in tRNA(Ile2) + L-lysine + ATP = lysidine(34) in tRNA(Ile2) + AMP + diphosphate + H(+)</text>
        <dbReference type="Rhea" id="RHEA:43744"/>
        <dbReference type="Rhea" id="RHEA-COMP:10625"/>
        <dbReference type="Rhea" id="RHEA-COMP:10670"/>
        <dbReference type="ChEBI" id="CHEBI:15378"/>
        <dbReference type="ChEBI" id="CHEBI:30616"/>
        <dbReference type="ChEBI" id="CHEBI:32551"/>
        <dbReference type="ChEBI" id="CHEBI:33019"/>
        <dbReference type="ChEBI" id="CHEBI:82748"/>
        <dbReference type="ChEBI" id="CHEBI:83665"/>
        <dbReference type="ChEBI" id="CHEBI:456215"/>
        <dbReference type="EC" id="6.3.4.19"/>
    </reaction>
</comment>
<keyword evidence="4 8" id="KW-0819">tRNA processing</keyword>
<dbReference type="SUPFAM" id="SSF82829">
    <property type="entry name" value="MesJ substrate recognition domain-like"/>
    <property type="match status" value="1"/>
</dbReference>
<reference evidence="10 11" key="1">
    <citation type="journal article" date="2014" name="Int. J. Syst. Evol. Microbiol.">
        <title>Solimonas terrae sp. nov., isolated from soil.</title>
        <authorList>
            <person name="Kim S.J."/>
            <person name="Moon J.Y."/>
            <person name="Weon H.Y."/>
            <person name="Ahn J.H."/>
            <person name="Chen W.M."/>
            <person name="Kwon S.W."/>
        </authorList>
    </citation>
    <scope>NUCLEOTIDE SEQUENCE [LARGE SCALE GENOMIC DNA]</scope>
    <source>
        <strain evidence="10 11">KIS83-12</strain>
    </source>
</reference>
<dbReference type="HAMAP" id="MF_01161">
    <property type="entry name" value="tRNA_Ile_lys_synt"/>
    <property type="match status" value="1"/>
</dbReference>
<evidence type="ECO:0000256" key="5">
    <source>
        <dbReference type="ARBA" id="ARBA00022741"/>
    </source>
</evidence>
<dbReference type="Proteomes" id="UP000472676">
    <property type="component" value="Unassembled WGS sequence"/>
</dbReference>
<feature type="domain" description="Lysidine-tRNA(Ile) synthetase C-terminal" evidence="9">
    <location>
        <begin position="344"/>
        <end position="413"/>
    </location>
</feature>
<gene>
    <name evidence="8 10" type="primary">tilS</name>
    <name evidence="10" type="ORF">G7Y85_02085</name>
</gene>
<evidence type="ECO:0000256" key="7">
    <source>
        <dbReference type="ARBA" id="ARBA00048539"/>
    </source>
</evidence>
<keyword evidence="11" id="KW-1185">Reference proteome</keyword>
<dbReference type="Gene3D" id="1.20.59.20">
    <property type="match status" value="1"/>
</dbReference>
<evidence type="ECO:0000256" key="4">
    <source>
        <dbReference type="ARBA" id="ARBA00022694"/>
    </source>
</evidence>
<keyword evidence="5 8" id="KW-0547">Nucleotide-binding</keyword>
<dbReference type="Pfam" id="PF11734">
    <property type="entry name" value="TilS_C"/>
    <property type="match status" value="1"/>
</dbReference>
<dbReference type="EC" id="6.3.4.19" evidence="8"/>
<proteinExistence type="inferred from homology"/>
<organism evidence="10 11">
    <name type="scientific">Solimonas terrae</name>
    <dbReference type="NCBI Taxonomy" id="1396819"/>
    <lineage>
        <taxon>Bacteria</taxon>
        <taxon>Pseudomonadati</taxon>
        <taxon>Pseudomonadota</taxon>
        <taxon>Gammaproteobacteria</taxon>
        <taxon>Nevskiales</taxon>
        <taxon>Nevskiaceae</taxon>
        <taxon>Solimonas</taxon>
    </lineage>
</organism>
<evidence type="ECO:0000256" key="3">
    <source>
        <dbReference type="ARBA" id="ARBA00022598"/>
    </source>
</evidence>
<dbReference type="Pfam" id="PF09179">
    <property type="entry name" value="TilS"/>
    <property type="match status" value="1"/>
</dbReference>
<dbReference type="InterPro" id="IPR012796">
    <property type="entry name" value="Lysidine-tRNA-synth_C"/>
</dbReference>
<dbReference type="EMBL" id="JAAMOW010000001">
    <property type="protein sequence ID" value="NGY03546.1"/>
    <property type="molecule type" value="Genomic_DNA"/>
</dbReference>
<dbReference type="SUPFAM" id="SSF52402">
    <property type="entry name" value="Adenine nucleotide alpha hydrolases-like"/>
    <property type="match status" value="1"/>
</dbReference>
<keyword evidence="3 8" id="KW-0436">Ligase</keyword>
<dbReference type="InterPro" id="IPR012094">
    <property type="entry name" value="tRNA_Ile_lys_synt"/>
</dbReference>
<dbReference type="Gene3D" id="3.40.50.620">
    <property type="entry name" value="HUPs"/>
    <property type="match status" value="1"/>
</dbReference>
<dbReference type="GO" id="GO:0006400">
    <property type="term" value="P:tRNA modification"/>
    <property type="evidence" value="ECO:0007669"/>
    <property type="project" value="UniProtKB-UniRule"/>
</dbReference>
<dbReference type="NCBIfam" id="TIGR02432">
    <property type="entry name" value="lysidine_TilS_N"/>
    <property type="match status" value="1"/>
</dbReference>
<dbReference type="InterPro" id="IPR015262">
    <property type="entry name" value="tRNA_Ile_lys_synt_subst-bd"/>
</dbReference>
<evidence type="ECO:0000256" key="6">
    <source>
        <dbReference type="ARBA" id="ARBA00022840"/>
    </source>
</evidence>
<protein>
    <recommendedName>
        <fullName evidence="8">tRNA(Ile)-lysidine synthase</fullName>
        <ecNumber evidence="8">6.3.4.19</ecNumber>
    </recommendedName>
    <alternativeName>
        <fullName evidence="8">tRNA(Ile)-2-lysyl-cytidine synthase</fullName>
    </alternativeName>
    <alternativeName>
        <fullName evidence="8">tRNA(Ile)-lysidine synthetase</fullName>
    </alternativeName>
</protein>
<dbReference type="GO" id="GO:0005737">
    <property type="term" value="C:cytoplasm"/>
    <property type="evidence" value="ECO:0007669"/>
    <property type="project" value="UniProtKB-SubCell"/>
</dbReference>
<dbReference type="SUPFAM" id="SSF56037">
    <property type="entry name" value="PheT/TilS domain"/>
    <property type="match status" value="1"/>
</dbReference>
<dbReference type="InterPro" id="IPR012795">
    <property type="entry name" value="tRNA_Ile_lys_synt_N"/>
</dbReference>
<dbReference type="RefSeq" id="WP_166251039.1">
    <property type="nucleotide sequence ID" value="NZ_JAAMOW010000001.1"/>
</dbReference>
<dbReference type="PANTHER" id="PTHR43033:SF1">
    <property type="entry name" value="TRNA(ILE)-LYSIDINE SYNTHASE-RELATED"/>
    <property type="match status" value="1"/>
</dbReference>
<evidence type="ECO:0000256" key="1">
    <source>
        <dbReference type="ARBA" id="ARBA00004496"/>
    </source>
</evidence>
<comment type="function">
    <text evidence="8">Ligates lysine onto the cytidine present at position 34 of the AUA codon-specific tRNA(Ile) that contains the anticodon CAU, in an ATP-dependent manner. Cytidine is converted to lysidine, thus changing the amino acid specificity of the tRNA from methionine to isoleucine.</text>
</comment>
<dbReference type="InterPro" id="IPR011063">
    <property type="entry name" value="TilS/TtcA_N"/>
</dbReference>
<dbReference type="SMART" id="SM00977">
    <property type="entry name" value="TilS_C"/>
    <property type="match status" value="1"/>
</dbReference>
<dbReference type="InterPro" id="IPR014729">
    <property type="entry name" value="Rossmann-like_a/b/a_fold"/>
</dbReference>
<evidence type="ECO:0000313" key="11">
    <source>
        <dbReference type="Proteomes" id="UP000472676"/>
    </source>
</evidence>
<dbReference type="NCBIfam" id="TIGR02433">
    <property type="entry name" value="lysidine_TilS_C"/>
    <property type="match status" value="1"/>
</dbReference>
<comment type="subcellular location">
    <subcellularLocation>
        <location evidence="1 8">Cytoplasm</location>
    </subcellularLocation>
</comment>
<dbReference type="PANTHER" id="PTHR43033">
    <property type="entry name" value="TRNA(ILE)-LYSIDINE SYNTHASE-RELATED"/>
    <property type="match status" value="1"/>
</dbReference>
<comment type="caution">
    <text evidence="10">The sequence shown here is derived from an EMBL/GenBank/DDBJ whole genome shotgun (WGS) entry which is preliminary data.</text>
</comment>
<comment type="domain">
    <text evidence="8">The N-terminal region contains the highly conserved SGGXDS motif, predicted to be a P-loop motif involved in ATP binding.</text>
</comment>